<proteinExistence type="inferred from homology"/>
<dbReference type="GO" id="GO:0030473">
    <property type="term" value="P:nuclear migration along microtubule"/>
    <property type="evidence" value="ECO:0007669"/>
    <property type="project" value="TreeGrafter"/>
</dbReference>
<dbReference type="STRING" id="46731.A0A3M6T9J7"/>
<comment type="caution">
    <text evidence="10">The sequence shown here is derived from an EMBL/GenBank/DDBJ whole genome shotgun (WGS) entry which is preliminary data.</text>
</comment>
<comment type="subcellular location">
    <subcellularLocation>
        <location evidence="1">Nucleus inner membrane</location>
        <topology evidence="1">Multi-pass membrane protein</topology>
    </subcellularLocation>
</comment>
<evidence type="ECO:0000256" key="8">
    <source>
        <dbReference type="SAM" id="Phobius"/>
    </source>
</evidence>
<evidence type="ECO:0000313" key="11">
    <source>
        <dbReference type="Proteomes" id="UP000275408"/>
    </source>
</evidence>
<dbReference type="PANTHER" id="PTHR28646">
    <property type="entry name" value="TRANSMEMBRANE PROTEIN 201"/>
    <property type="match status" value="1"/>
</dbReference>
<dbReference type="GO" id="GO:0005637">
    <property type="term" value="C:nuclear inner membrane"/>
    <property type="evidence" value="ECO:0007669"/>
    <property type="project" value="UniProtKB-SubCell"/>
</dbReference>
<feature type="domain" description="Ima1 N-terminal" evidence="9">
    <location>
        <begin position="16"/>
        <end position="72"/>
    </location>
</feature>
<evidence type="ECO:0000313" key="10">
    <source>
        <dbReference type="EMBL" id="RMX38065.1"/>
    </source>
</evidence>
<name>A0A3M6T9J7_POCDA</name>
<dbReference type="OrthoDB" id="5966927at2759"/>
<dbReference type="PANTHER" id="PTHR28646:SF1">
    <property type="entry name" value="TRANSMEMBRANE PROTEIN 201"/>
    <property type="match status" value="1"/>
</dbReference>
<feature type="region of interest" description="Disordered" evidence="7">
    <location>
        <begin position="427"/>
        <end position="492"/>
    </location>
</feature>
<feature type="compositionally biased region" description="Polar residues" evidence="7">
    <location>
        <begin position="334"/>
        <end position="349"/>
    </location>
</feature>
<feature type="compositionally biased region" description="Basic residues" evidence="7">
    <location>
        <begin position="479"/>
        <end position="490"/>
    </location>
</feature>
<dbReference type="InterPro" id="IPR040041">
    <property type="entry name" value="TMEM201"/>
</dbReference>
<dbReference type="InterPro" id="IPR018617">
    <property type="entry name" value="Ima1_N"/>
</dbReference>
<dbReference type="Proteomes" id="UP000275408">
    <property type="component" value="Unassembled WGS sequence"/>
</dbReference>
<evidence type="ECO:0000256" key="1">
    <source>
        <dbReference type="ARBA" id="ARBA00004473"/>
    </source>
</evidence>
<evidence type="ECO:0000256" key="6">
    <source>
        <dbReference type="ARBA" id="ARBA00023242"/>
    </source>
</evidence>
<comment type="similarity">
    <text evidence="2">Belongs to the TMEM201 family.</text>
</comment>
<evidence type="ECO:0000256" key="4">
    <source>
        <dbReference type="ARBA" id="ARBA00022989"/>
    </source>
</evidence>
<dbReference type="AlphaFoldDB" id="A0A3M6T9J7"/>
<keyword evidence="3 8" id="KW-0812">Transmembrane</keyword>
<feature type="region of interest" description="Disordered" evidence="7">
    <location>
        <begin position="322"/>
        <end position="374"/>
    </location>
</feature>
<reference evidence="10 11" key="1">
    <citation type="journal article" date="2018" name="Sci. Rep.">
        <title>Comparative analysis of the Pocillopora damicornis genome highlights role of immune system in coral evolution.</title>
        <authorList>
            <person name="Cunning R."/>
            <person name="Bay R.A."/>
            <person name="Gillette P."/>
            <person name="Baker A.C."/>
            <person name="Traylor-Knowles N."/>
        </authorList>
    </citation>
    <scope>NUCLEOTIDE SEQUENCE [LARGE SCALE GENOMIC DNA]</scope>
    <source>
        <strain evidence="10">RSMAS</strain>
        <tissue evidence="10">Whole animal</tissue>
    </source>
</reference>
<evidence type="ECO:0000256" key="2">
    <source>
        <dbReference type="ARBA" id="ARBA00007600"/>
    </source>
</evidence>
<gene>
    <name evidence="10" type="ORF">pdam_00003099</name>
</gene>
<evidence type="ECO:0000256" key="5">
    <source>
        <dbReference type="ARBA" id="ARBA00023136"/>
    </source>
</evidence>
<protein>
    <recommendedName>
        <fullName evidence="9">Ima1 N-terminal domain-containing protein</fullName>
    </recommendedName>
</protein>
<evidence type="ECO:0000256" key="3">
    <source>
        <dbReference type="ARBA" id="ARBA00022692"/>
    </source>
</evidence>
<feature type="transmembrane region" description="Helical" evidence="8">
    <location>
        <begin position="497"/>
        <end position="520"/>
    </location>
</feature>
<dbReference type="GO" id="GO:0005521">
    <property type="term" value="F:lamin binding"/>
    <property type="evidence" value="ECO:0007669"/>
    <property type="project" value="TreeGrafter"/>
</dbReference>
<feature type="compositionally biased region" description="Polar residues" evidence="7">
    <location>
        <begin position="435"/>
        <end position="450"/>
    </location>
</feature>
<accession>A0A3M6T9J7</accession>
<evidence type="ECO:0000256" key="7">
    <source>
        <dbReference type="SAM" id="MobiDB-lite"/>
    </source>
</evidence>
<keyword evidence="5 8" id="KW-0472">Membrane</keyword>
<feature type="transmembrane region" description="Helical" evidence="8">
    <location>
        <begin position="113"/>
        <end position="131"/>
    </location>
</feature>
<keyword evidence="11" id="KW-1185">Reference proteome</keyword>
<keyword evidence="6" id="KW-0539">Nucleus</keyword>
<keyword evidence="4 8" id="KW-1133">Transmembrane helix</keyword>
<dbReference type="GO" id="GO:0051015">
    <property type="term" value="F:actin filament binding"/>
    <property type="evidence" value="ECO:0007669"/>
    <property type="project" value="TreeGrafter"/>
</dbReference>
<evidence type="ECO:0000259" key="9">
    <source>
        <dbReference type="Pfam" id="PF09779"/>
    </source>
</evidence>
<organism evidence="10 11">
    <name type="scientific">Pocillopora damicornis</name>
    <name type="common">Cauliflower coral</name>
    <name type="synonym">Millepora damicornis</name>
    <dbReference type="NCBI Taxonomy" id="46731"/>
    <lineage>
        <taxon>Eukaryota</taxon>
        <taxon>Metazoa</taxon>
        <taxon>Cnidaria</taxon>
        <taxon>Anthozoa</taxon>
        <taxon>Hexacorallia</taxon>
        <taxon>Scleractinia</taxon>
        <taxon>Astrocoeniina</taxon>
        <taxon>Pocilloporidae</taxon>
        <taxon>Pocillopora</taxon>
    </lineage>
</organism>
<feature type="transmembrane region" description="Helical" evidence="8">
    <location>
        <begin position="253"/>
        <end position="273"/>
    </location>
</feature>
<dbReference type="EMBL" id="RCHS01004051">
    <property type="protein sequence ID" value="RMX38065.1"/>
    <property type="molecule type" value="Genomic_DNA"/>
</dbReference>
<sequence>MQNELGRRYTGQPSLVTQPQLCHNCNKNQATKIQELNSFEPSRESDFFSEFDAHKNHLDKRYKLCHSCHNTVQHHLNLQEKDLKTFVLGTHLQKSKSTPTKLKHFKIYSPESIIIMLAKLTCVFLAALLVFSDSPHANHNNCGEFLSYWSISFVANQDFWSSFPHKNMTTASACLLLTQLFQVAVRTSWQKSLELMLCLLSKEEVFAHLVVLLADEFPHIFEKKEQIWHFDFSLVDLTFCSKILTDTRWHTRMAVFCLILDMCSFLFSLLSYARGMVRRKKKRYSRSLVDLHVVCFDAELKSFADRLKDYVSHRLQRCQFTPSPSSVEKHHTSAVDSNAMDTSTCSESTPSHRKTSTELDHNLNGLSLGLPTKRKNGYRNPLSAGNFGTGFFWSQTLSNNSEETPLVSMQQRPLIVPATLHFSGLRDRSPAARTLETQSVARSGGNSYTISSDEDSESESDTKDENFQRNSHLMNDRKSKSKRIPRRTKRQTFSPKIIMTPITRSLLLLASLLLNAYFIVSFTDWPQRILLSLRKVSGTKL</sequence>
<dbReference type="Pfam" id="PF09779">
    <property type="entry name" value="Ima1_N"/>
    <property type="match status" value="1"/>
</dbReference>